<feature type="transmembrane region" description="Helical" evidence="1">
    <location>
        <begin position="325"/>
        <end position="343"/>
    </location>
</feature>
<reference evidence="2 3" key="2">
    <citation type="submission" date="2018-07" db="EMBL/GenBank/DDBJ databases">
        <title>Pontibacter sp. 2b14 genomic sequence and assembly.</title>
        <authorList>
            <person name="Du Z.-J."/>
        </authorList>
    </citation>
    <scope>NUCLEOTIDE SEQUENCE [LARGE SCALE GENOMIC DNA]</scope>
    <source>
        <strain evidence="2 3">2b14</strain>
    </source>
</reference>
<dbReference type="Proteomes" id="UP000251692">
    <property type="component" value="Unassembled WGS sequence"/>
</dbReference>
<evidence type="ECO:0000313" key="2">
    <source>
        <dbReference type="EMBL" id="RAU82286.1"/>
    </source>
</evidence>
<keyword evidence="1" id="KW-0472">Membrane</keyword>
<feature type="transmembrane region" description="Helical" evidence="1">
    <location>
        <begin position="188"/>
        <end position="205"/>
    </location>
</feature>
<dbReference type="OrthoDB" id="9809196at2"/>
<feature type="transmembrane region" description="Helical" evidence="1">
    <location>
        <begin position="115"/>
        <end position="134"/>
    </location>
</feature>
<organism evidence="2 3">
    <name type="scientific">Pontibacter arcticus</name>
    <dbReference type="NCBI Taxonomy" id="2080288"/>
    <lineage>
        <taxon>Bacteria</taxon>
        <taxon>Pseudomonadati</taxon>
        <taxon>Bacteroidota</taxon>
        <taxon>Cytophagia</taxon>
        <taxon>Cytophagales</taxon>
        <taxon>Hymenobacteraceae</taxon>
        <taxon>Pontibacter</taxon>
    </lineage>
</organism>
<protein>
    <submittedName>
        <fullName evidence="2">DUF4153 domain-containing protein</fullName>
    </submittedName>
</protein>
<dbReference type="RefSeq" id="WP_112305879.1">
    <property type="nucleotide sequence ID" value="NZ_QMDV01000003.1"/>
</dbReference>
<feature type="transmembrane region" description="Helical" evidence="1">
    <location>
        <begin position="257"/>
        <end position="280"/>
    </location>
</feature>
<feature type="transmembrane region" description="Helical" evidence="1">
    <location>
        <begin position="225"/>
        <end position="245"/>
    </location>
</feature>
<dbReference type="EMBL" id="QMDV01000003">
    <property type="protein sequence ID" value="RAU82286.1"/>
    <property type="molecule type" value="Genomic_DNA"/>
</dbReference>
<feature type="transmembrane region" description="Helical" evidence="1">
    <location>
        <begin position="20"/>
        <end position="41"/>
    </location>
</feature>
<evidence type="ECO:0000256" key="1">
    <source>
        <dbReference type="SAM" id="Phobius"/>
    </source>
</evidence>
<reference evidence="2 3" key="1">
    <citation type="submission" date="2018-06" db="EMBL/GenBank/DDBJ databases">
        <authorList>
            <person name="Liu Z.-W."/>
        </authorList>
    </citation>
    <scope>NUCLEOTIDE SEQUENCE [LARGE SCALE GENOMIC DNA]</scope>
    <source>
        <strain evidence="2 3">2b14</strain>
    </source>
</reference>
<feature type="transmembrane region" description="Helical" evidence="1">
    <location>
        <begin position="53"/>
        <end position="74"/>
    </location>
</feature>
<keyword evidence="3" id="KW-1185">Reference proteome</keyword>
<gene>
    <name evidence="2" type="ORF">DP923_10875</name>
</gene>
<proteinExistence type="predicted"/>
<dbReference type="Pfam" id="PF13687">
    <property type="entry name" value="DUF4153"/>
    <property type="match status" value="1"/>
</dbReference>
<evidence type="ECO:0000313" key="3">
    <source>
        <dbReference type="Proteomes" id="UP000251692"/>
    </source>
</evidence>
<feature type="transmembrane region" description="Helical" evidence="1">
    <location>
        <begin position="154"/>
        <end position="176"/>
    </location>
</feature>
<sequence>MSLFKNISLQEFLEGAWHTFLRYPLVLLSAITGTVAAIVKVEIPYEQLSKYEYLNKLIIVSAIGLILFFTLELLAAKYKLRFAKRVMLWVSGLIFLIIYYILLPTELQEKHQIRLFLLALALHLAAAYAMFFNHREENAFWQFNKALFLRILTSALYSAVLFVGLALAILAIDNLFDVDIDSDRYGQLWLLLVGIFNTWFFLAGVPTDVRQLEQDTQYPKSLKVFTQFVLLPLVTLYLVILYVYFGKIVVQWAWPKGWVSVLVLCFSVAGILSLLLIHPIRHQTGNTWIRTFSKWFYRALFPLIILLILAIWRRVSEYGITEARYIVMALAFWLFCTALYFLLSAQKNIKFIPVTLSLLALFAAYGPFNAFQVSERSQVNRLQTILQNNKVLVNGSIVKANQKVPFKAEQEVSSIMHYLERMHGFESIKPWFKIDLDSLLAQHADSLKPHRIYDYNRTALVMDEMGLTYGLYPIANQNLVYFNVKEEPQKVWNVSGYDYMMEVYFTADGNFKNPNAPNPMKYKLGADSLFVTYLPATEQLQVILGDDEATYMLNQFYRQLLKEPTREMPQNQLMIQLESAGFEANFQVQHLSVNRKKASYTLENLNGRLLIRKKK</sequence>
<name>A0A364RDP6_9BACT</name>
<dbReference type="AlphaFoldDB" id="A0A364RDP6"/>
<accession>A0A364RDP6</accession>
<keyword evidence="1" id="KW-0812">Transmembrane</keyword>
<dbReference type="InterPro" id="IPR025291">
    <property type="entry name" value="DUF4153"/>
</dbReference>
<feature type="transmembrane region" description="Helical" evidence="1">
    <location>
        <begin position="349"/>
        <end position="368"/>
    </location>
</feature>
<feature type="transmembrane region" description="Helical" evidence="1">
    <location>
        <begin position="86"/>
        <end position="103"/>
    </location>
</feature>
<comment type="caution">
    <text evidence="2">The sequence shown here is derived from an EMBL/GenBank/DDBJ whole genome shotgun (WGS) entry which is preliminary data.</text>
</comment>
<feature type="transmembrane region" description="Helical" evidence="1">
    <location>
        <begin position="295"/>
        <end position="313"/>
    </location>
</feature>
<keyword evidence="1" id="KW-1133">Transmembrane helix</keyword>